<dbReference type="SUPFAM" id="SSF82199">
    <property type="entry name" value="SET domain"/>
    <property type="match status" value="1"/>
</dbReference>
<dbReference type="Proteomes" id="UP001189429">
    <property type="component" value="Unassembled WGS sequence"/>
</dbReference>
<dbReference type="Gene3D" id="3.90.1410.10">
    <property type="entry name" value="set domain protein methyltransferase, domain 1"/>
    <property type="match status" value="1"/>
</dbReference>
<protein>
    <submittedName>
        <fullName evidence="2">Uncharacterized protein</fullName>
    </submittedName>
</protein>
<evidence type="ECO:0000256" key="1">
    <source>
        <dbReference type="SAM" id="MobiDB-lite"/>
    </source>
</evidence>
<dbReference type="InterPro" id="IPR046341">
    <property type="entry name" value="SET_dom_sf"/>
</dbReference>
<keyword evidence="3" id="KW-1185">Reference proteome</keyword>
<evidence type="ECO:0000313" key="3">
    <source>
        <dbReference type="Proteomes" id="UP001189429"/>
    </source>
</evidence>
<gene>
    <name evidence="2" type="ORF">PCOR1329_LOCUS26461</name>
</gene>
<accession>A0ABN9SAJ0</accession>
<organism evidence="2 3">
    <name type="scientific">Prorocentrum cordatum</name>
    <dbReference type="NCBI Taxonomy" id="2364126"/>
    <lineage>
        <taxon>Eukaryota</taxon>
        <taxon>Sar</taxon>
        <taxon>Alveolata</taxon>
        <taxon>Dinophyceae</taxon>
        <taxon>Prorocentrales</taxon>
        <taxon>Prorocentraceae</taxon>
        <taxon>Prorocentrum</taxon>
    </lineage>
</organism>
<sequence>MGVGGQRRRRRGHVLRRWVASQGGWLSDKIGIRRGGGRDSGRGVFATADVPPGEALVSLPPRALLLSEEATRDVPCSQAIAAHFAGEGGAGPSERHVHGVFSIMVLFTPLRWGRSKWVRRIAPHRRPSSTRAPSRRLPSLDEGRMPIPPQSIIPLGATGGFASEGWSGRIP</sequence>
<dbReference type="EMBL" id="CAUYUJ010009424">
    <property type="protein sequence ID" value="CAK0826743.1"/>
    <property type="molecule type" value="Genomic_DNA"/>
</dbReference>
<name>A0ABN9SAJ0_9DINO</name>
<comment type="caution">
    <text evidence="2">The sequence shown here is derived from an EMBL/GenBank/DDBJ whole genome shotgun (WGS) entry which is preliminary data.</text>
</comment>
<reference evidence="2" key="1">
    <citation type="submission" date="2023-10" db="EMBL/GenBank/DDBJ databases">
        <authorList>
            <person name="Chen Y."/>
            <person name="Shah S."/>
            <person name="Dougan E. K."/>
            <person name="Thang M."/>
            <person name="Chan C."/>
        </authorList>
    </citation>
    <scope>NUCLEOTIDE SEQUENCE [LARGE SCALE GENOMIC DNA]</scope>
</reference>
<feature type="region of interest" description="Disordered" evidence="1">
    <location>
        <begin position="123"/>
        <end position="171"/>
    </location>
</feature>
<proteinExistence type="predicted"/>
<evidence type="ECO:0000313" key="2">
    <source>
        <dbReference type="EMBL" id="CAK0826743.1"/>
    </source>
</evidence>